<dbReference type="AlphaFoldDB" id="A0A6M3M7J3"/>
<organism evidence="1">
    <name type="scientific">viral metagenome</name>
    <dbReference type="NCBI Taxonomy" id="1070528"/>
    <lineage>
        <taxon>unclassified sequences</taxon>
        <taxon>metagenomes</taxon>
        <taxon>organismal metagenomes</taxon>
    </lineage>
</organism>
<dbReference type="EMBL" id="MT143717">
    <property type="protein sequence ID" value="QJB01595.1"/>
    <property type="molecule type" value="Genomic_DNA"/>
</dbReference>
<proteinExistence type="predicted"/>
<evidence type="ECO:0000313" key="2">
    <source>
        <dbReference type="EMBL" id="QJH92859.1"/>
    </source>
</evidence>
<protein>
    <submittedName>
        <fullName evidence="1">Uncharacterized protein</fullName>
    </submittedName>
</protein>
<name>A0A6M3M7J3_9ZZZZ</name>
<sequence>MRNIEFSIENKIIELHFLLSLIAINYSAIAKVNTGNILVSSYLNWEEQFSKLLEKDEKYS</sequence>
<gene>
    <name evidence="2" type="ORF">MM171A02302_0009</name>
    <name evidence="1" type="ORF">MM171B02289_0009</name>
</gene>
<reference evidence="1" key="1">
    <citation type="submission" date="2020-03" db="EMBL/GenBank/DDBJ databases">
        <title>The deep terrestrial virosphere.</title>
        <authorList>
            <person name="Holmfeldt K."/>
            <person name="Nilsson E."/>
            <person name="Simone D."/>
            <person name="Lopez-Fernandez M."/>
            <person name="Wu X."/>
            <person name="de Brujin I."/>
            <person name="Lundin D."/>
            <person name="Andersson A."/>
            <person name="Bertilsson S."/>
            <person name="Dopson M."/>
        </authorList>
    </citation>
    <scope>NUCLEOTIDE SEQUENCE</scope>
    <source>
        <strain evidence="2">MM171A02302</strain>
        <strain evidence="1">MM171B02289</strain>
    </source>
</reference>
<evidence type="ECO:0000313" key="1">
    <source>
        <dbReference type="EMBL" id="QJB01595.1"/>
    </source>
</evidence>
<accession>A0A6M3M7J3</accession>
<dbReference type="EMBL" id="MT143926">
    <property type="protein sequence ID" value="QJH92859.1"/>
    <property type="molecule type" value="Genomic_DNA"/>
</dbReference>